<protein>
    <submittedName>
        <fullName evidence="1">Uncharacterized protein</fullName>
    </submittedName>
</protein>
<sequence>MTRTLNTIVEHWNYTEESLEQNIRLYISIQESHALLANINVTNTLKYYMSRHMH</sequence>
<dbReference type="EMBL" id="GBXM01007955">
    <property type="protein sequence ID" value="JAI00623.1"/>
    <property type="molecule type" value="Transcribed_RNA"/>
</dbReference>
<accession>A0A0E9XD01</accession>
<name>A0A0E9XD01_ANGAN</name>
<evidence type="ECO:0000313" key="1">
    <source>
        <dbReference type="EMBL" id="JAI00623.1"/>
    </source>
</evidence>
<reference evidence="1" key="1">
    <citation type="submission" date="2014-11" db="EMBL/GenBank/DDBJ databases">
        <authorList>
            <person name="Amaro Gonzalez C."/>
        </authorList>
    </citation>
    <scope>NUCLEOTIDE SEQUENCE</scope>
</reference>
<dbReference type="AlphaFoldDB" id="A0A0E9XD01"/>
<organism evidence="1">
    <name type="scientific">Anguilla anguilla</name>
    <name type="common">European freshwater eel</name>
    <name type="synonym">Muraena anguilla</name>
    <dbReference type="NCBI Taxonomy" id="7936"/>
    <lineage>
        <taxon>Eukaryota</taxon>
        <taxon>Metazoa</taxon>
        <taxon>Chordata</taxon>
        <taxon>Craniata</taxon>
        <taxon>Vertebrata</taxon>
        <taxon>Euteleostomi</taxon>
        <taxon>Actinopterygii</taxon>
        <taxon>Neopterygii</taxon>
        <taxon>Teleostei</taxon>
        <taxon>Anguilliformes</taxon>
        <taxon>Anguillidae</taxon>
        <taxon>Anguilla</taxon>
    </lineage>
</organism>
<proteinExistence type="predicted"/>
<reference evidence="1" key="2">
    <citation type="journal article" date="2015" name="Fish Shellfish Immunol.">
        <title>Early steps in the European eel (Anguilla anguilla)-Vibrio vulnificus interaction in the gills: Role of the RtxA13 toxin.</title>
        <authorList>
            <person name="Callol A."/>
            <person name="Pajuelo D."/>
            <person name="Ebbesson L."/>
            <person name="Teles M."/>
            <person name="MacKenzie S."/>
            <person name="Amaro C."/>
        </authorList>
    </citation>
    <scope>NUCLEOTIDE SEQUENCE</scope>
</reference>